<dbReference type="PROSITE" id="PS00108">
    <property type="entry name" value="PROTEIN_KINASE_ST"/>
    <property type="match status" value="1"/>
</dbReference>
<dbReference type="Pfam" id="PF20302">
    <property type="entry name" value="HisK-N-like"/>
    <property type="match status" value="1"/>
</dbReference>
<keyword evidence="4" id="KW-0418">Kinase</keyword>
<dbReference type="eggNOG" id="KOG4279">
    <property type="taxonomic scope" value="Eukaryota"/>
</dbReference>
<keyword evidence="3 6" id="KW-0547">Nucleotide-binding</keyword>
<protein>
    <recommendedName>
        <fullName evidence="8">Protein kinase domain-containing protein</fullName>
    </recommendedName>
</protein>
<evidence type="ECO:0000256" key="2">
    <source>
        <dbReference type="ARBA" id="ARBA00022679"/>
    </source>
</evidence>
<evidence type="ECO:0000256" key="7">
    <source>
        <dbReference type="SAM" id="MobiDB-lite"/>
    </source>
</evidence>
<organism evidence="9 10">
    <name type="scientific">Tetranychus urticae</name>
    <name type="common">Two-spotted spider mite</name>
    <dbReference type="NCBI Taxonomy" id="32264"/>
    <lineage>
        <taxon>Eukaryota</taxon>
        <taxon>Metazoa</taxon>
        <taxon>Ecdysozoa</taxon>
        <taxon>Arthropoda</taxon>
        <taxon>Chelicerata</taxon>
        <taxon>Arachnida</taxon>
        <taxon>Acari</taxon>
        <taxon>Acariformes</taxon>
        <taxon>Trombidiformes</taxon>
        <taxon>Prostigmata</taxon>
        <taxon>Eleutherengona</taxon>
        <taxon>Raphignathae</taxon>
        <taxon>Tetranychoidea</taxon>
        <taxon>Tetranychidae</taxon>
        <taxon>Tetranychus</taxon>
    </lineage>
</organism>
<evidence type="ECO:0000313" key="10">
    <source>
        <dbReference type="Proteomes" id="UP000015104"/>
    </source>
</evidence>
<feature type="region of interest" description="Disordered" evidence="7">
    <location>
        <begin position="694"/>
        <end position="754"/>
    </location>
</feature>
<dbReference type="AlphaFoldDB" id="T1K0D3"/>
<dbReference type="PANTHER" id="PTHR11584">
    <property type="entry name" value="SERINE/THREONINE PROTEIN KINASE"/>
    <property type="match status" value="1"/>
</dbReference>
<proteinExistence type="predicted"/>
<dbReference type="STRING" id="32264.T1K0D3"/>
<evidence type="ECO:0000256" key="6">
    <source>
        <dbReference type="PROSITE-ProRule" id="PRU10141"/>
    </source>
</evidence>
<dbReference type="InterPro" id="IPR011009">
    <property type="entry name" value="Kinase-like_dom_sf"/>
</dbReference>
<dbReference type="PANTHER" id="PTHR11584:SF394">
    <property type="entry name" value="APOPTOTIC SIGNAL-REGULATING KINASE 1, ISOFORM C"/>
    <property type="match status" value="1"/>
</dbReference>
<evidence type="ECO:0000259" key="8">
    <source>
        <dbReference type="PROSITE" id="PS50011"/>
    </source>
</evidence>
<accession>T1K0D3</accession>
<dbReference type="PROSITE" id="PS00107">
    <property type="entry name" value="PROTEIN_KINASE_ATP"/>
    <property type="match status" value="1"/>
</dbReference>
<feature type="compositionally biased region" description="Basic and acidic residues" evidence="7">
    <location>
        <begin position="346"/>
        <end position="358"/>
    </location>
</feature>
<sequence>MFFPSEALRARFHQLVVEMTGDQGLIADLGAQHDNEPLQYEYDLDDQRRPIVLGAGTYGKVYAARDKRTQIELAIKEIPVKNEGEVQPLHEEIKLHSQLRHRNIVQYLGSMYENRTFKIFMERVPGGSLSQLLRSKWGPLKENESTMAYYTKQMLQGLKYLHDQKIVHRDIKGDNVLVNTYSGIIKISDFGASKRLAGLNPNTETFTGTFQYMAPEVIDQGQRGYGAPADIWSLGCTVVEMATGRTPVIDGISGPEIIFKVGFHKEHPEIPQSLSEKAKEFILRCFDPNPDTRATAAELLEHPFLAENHGHGTRKKKTMPMSSSPTPHKQSHLDFNRSISVPAESHLPRDDRNTDSRNRFASADDTSKLKDETNCSGKKENRRPKLDRLVIPGSQSSLSFSPYFHSSEDAPYARRNSGSIMSPPIESASTTPRDGDTGGFYLLKKDSERRATLVQVLNDDSHLMCDTWLHLLQQNIQGLLLTSDHLHQLLAGIRDFIPEQDRAPLAQAIAYVKEDLEFDGINQIQLALLLAQDAVNRVLRCHNIKPHWMFALDSLVRGAVQAAITILSPELGENLAGDSRRDSRELSPPDNRPGVDPSTTSAISTLASIQSAIHIPHHHDLHNHQHLRPDSPVMAENEEDEICQLRRKYDKIRTENISLWQKLLSAENQINFLLKNQLNEKQKQMEMLISSNRNLSLPNGSQSENSPPIEPETVPKLPNIVIGGDSSNGDQGLVTWLKSHKHDQEHANEKGFNS</sequence>
<feature type="compositionally biased region" description="Basic and acidic residues" evidence="7">
    <location>
        <begin position="365"/>
        <end position="388"/>
    </location>
</feature>
<dbReference type="InterPro" id="IPR017441">
    <property type="entry name" value="Protein_kinase_ATP_BS"/>
</dbReference>
<evidence type="ECO:0000256" key="4">
    <source>
        <dbReference type="ARBA" id="ARBA00022777"/>
    </source>
</evidence>
<dbReference type="InterPro" id="IPR046873">
    <property type="entry name" value="HisK-N-like"/>
</dbReference>
<dbReference type="InterPro" id="IPR000719">
    <property type="entry name" value="Prot_kinase_dom"/>
</dbReference>
<feature type="compositionally biased region" description="Polar residues" evidence="7">
    <location>
        <begin position="694"/>
        <end position="706"/>
    </location>
</feature>
<evidence type="ECO:0000313" key="9">
    <source>
        <dbReference type="EnsemblMetazoa" id="tetur03g07350.1"/>
    </source>
</evidence>
<evidence type="ECO:0000256" key="5">
    <source>
        <dbReference type="ARBA" id="ARBA00022840"/>
    </source>
</evidence>
<dbReference type="SMART" id="SM00220">
    <property type="entry name" value="S_TKc"/>
    <property type="match status" value="1"/>
</dbReference>
<keyword evidence="10" id="KW-1185">Reference proteome</keyword>
<dbReference type="Gene3D" id="1.10.510.10">
    <property type="entry name" value="Transferase(Phosphotransferase) domain 1"/>
    <property type="match status" value="1"/>
</dbReference>
<feature type="compositionally biased region" description="Basic and acidic residues" evidence="7">
    <location>
        <begin position="742"/>
        <end position="754"/>
    </location>
</feature>
<feature type="region of interest" description="Disordered" evidence="7">
    <location>
        <begin position="411"/>
        <end position="436"/>
    </location>
</feature>
<feature type="domain" description="Protein kinase" evidence="8">
    <location>
        <begin position="47"/>
        <end position="305"/>
    </location>
</feature>
<dbReference type="EnsemblMetazoa" id="tetur03g07350.1">
    <property type="protein sequence ID" value="tetur03g07350.1"/>
    <property type="gene ID" value="tetur03g07350"/>
</dbReference>
<dbReference type="Pfam" id="PF00069">
    <property type="entry name" value="Pkinase"/>
    <property type="match status" value="1"/>
</dbReference>
<dbReference type="SUPFAM" id="SSF56112">
    <property type="entry name" value="Protein kinase-like (PK-like)"/>
    <property type="match status" value="1"/>
</dbReference>
<dbReference type="InterPro" id="IPR008271">
    <property type="entry name" value="Ser/Thr_kinase_AS"/>
</dbReference>
<dbReference type="HOGENOM" id="CLU_003687_2_1_1"/>
<keyword evidence="5 6" id="KW-0067">ATP-binding</keyword>
<feature type="region of interest" description="Disordered" evidence="7">
    <location>
        <begin position="575"/>
        <end position="600"/>
    </location>
</feature>
<name>T1K0D3_TETUR</name>
<dbReference type="GO" id="GO:0004674">
    <property type="term" value="F:protein serine/threonine kinase activity"/>
    <property type="evidence" value="ECO:0007669"/>
    <property type="project" value="UniProtKB-KW"/>
</dbReference>
<dbReference type="GO" id="GO:0035556">
    <property type="term" value="P:intracellular signal transduction"/>
    <property type="evidence" value="ECO:0007669"/>
    <property type="project" value="UniProtKB-ARBA"/>
</dbReference>
<keyword evidence="2" id="KW-0808">Transferase</keyword>
<dbReference type="EMBL" id="CAEY01001139">
    <property type="status" value="NOT_ANNOTATED_CDS"/>
    <property type="molecule type" value="Genomic_DNA"/>
</dbReference>
<evidence type="ECO:0000256" key="3">
    <source>
        <dbReference type="ARBA" id="ARBA00022741"/>
    </source>
</evidence>
<feature type="binding site" evidence="6">
    <location>
        <position position="81"/>
    </location>
    <ligand>
        <name>ATP</name>
        <dbReference type="ChEBI" id="CHEBI:30616"/>
    </ligand>
</feature>
<reference evidence="10" key="1">
    <citation type="submission" date="2011-08" db="EMBL/GenBank/DDBJ databases">
        <authorList>
            <person name="Rombauts S."/>
        </authorList>
    </citation>
    <scope>NUCLEOTIDE SEQUENCE</scope>
    <source>
        <strain evidence="10">London</strain>
    </source>
</reference>
<reference evidence="9" key="2">
    <citation type="submission" date="2015-06" db="UniProtKB">
        <authorList>
            <consortium name="EnsemblMetazoa"/>
        </authorList>
    </citation>
    <scope>IDENTIFICATION</scope>
</reference>
<feature type="region of interest" description="Disordered" evidence="7">
    <location>
        <begin position="304"/>
        <end position="390"/>
    </location>
</feature>
<feature type="compositionally biased region" description="Basic and acidic residues" evidence="7">
    <location>
        <begin position="578"/>
        <end position="587"/>
    </location>
</feature>
<dbReference type="GO" id="GO:0005524">
    <property type="term" value="F:ATP binding"/>
    <property type="evidence" value="ECO:0007669"/>
    <property type="project" value="UniProtKB-UniRule"/>
</dbReference>
<evidence type="ECO:0000256" key="1">
    <source>
        <dbReference type="ARBA" id="ARBA00022527"/>
    </source>
</evidence>
<dbReference type="Gene3D" id="3.30.200.20">
    <property type="entry name" value="Phosphorylase Kinase, domain 1"/>
    <property type="match status" value="1"/>
</dbReference>
<keyword evidence="1" id="KW-0723">Serine/threonine-protein kinase</keyword>
<dbReference type="Proteomes" id="UP000015104">
    <property type="component" value="Unassembled WGS sequence"/>
</dbReference>
<dbReference type="PROSITE" id="PS50011">
    <property type="entry name" value="PROTEIN_KINASE_DOM"/>
    <property type="match status" value="1"/>
</dbReference>